<evidence type="ECO:0000313" key="2">
    <source>
        <dbReference type="EMBL" id="HBH1541568.1"/>
    </source>
</evidence>
<keyword evidence="1" id="KW-0175">Coiled coil</keyword>
<comment type="caution">
    <text evidence="2">The sequence shown here is derived from an EMBL/GenBank/DDBJ whole genome shotgun (WGS) entry which is preliminary data.</text>
</comment>
<dbReference type="Proteomes" id="UP000878956">
    <property type="component" value="Unassembled WGS sequence"/>
</dbReference>
<gene>
    <name evidence="2" type="ORF">KRM00_001030</name>
</gene>
<dbReference type="RefSeq" id="WP_009894824.1">
    <property type="nucleotide sequence ID" value="NZ_BING01000001.1"/>
</dbReference>
<evidence type="ECO:0000313" key="3">
    <source>
        <dbReference type="Proteomes" id="UP000878956"/>
    </source>
</evidence>
<name>A0AAN5VJT8_CLODI</name>
<sequence>MARAKKENISKTEVKANTLEKDIKSTLNKKEARLNRLELQRKLKQKKQEIDIEIKNISTWDVDYIDPREKQQIFSLSKVGSKDSTEFIDLDTLYRIVRRSPGFFEEHRLIISDVDSLDVECTPMDIIDFLGLNSLYEHIRNPNEDYLEYFLSDKVDINSFEKILNKNNVELTRRLAERAIDLHKKKKFDSGLKAKLLAKRIGIEDLYLFS</sequence>
<proteinExistence type="predicted"/>
<feature type="coiled-coil region" evidence="1">
    <location>
        <begin position="2"/>
        <end position="56"/>
    </location>
</feature>
<organism evidence="2 3">
    <name type="scientific">Clostridioides difficile</name>
    <name type="common">Peptoclostridium difficile</name>
    <dbReference type="NCBI Taxonomy" id="1496"/>
    <lineage>
        <taxon>Bacteria</taxon>
        <taxon>Bacillati</taxon>
        <taxon>Bacillota</taxon>
        <taxon>Clostridia</taxon>
        <taxon>Peptostreptococcales</taxon>
        <taxon>Peptostreptococcaceae</taxon>
        <taxon>Clostridioides</taxon>
    </lineage>
</organism>
<reference evidence="2" key="1">
    <citation type="journal article" date="2018" name="Genome Biol.">
        <title>SKESA: strategic k-mer extension for scrupulous assemblies.</title>
        <authorList>
            <person name="Souvorov A."/>
            <person name="Agarwala R."/>
            <person name="Lipman D.J."/>
        </authorList>
    </citation>
    <scope>NUCLEOTIDE SEQUENCE</scope>
    <source>
        <strain evidence="2">HN1000</strain>
    </source>
</reference>
<evidence type="ECO:0000256" key="1">
    <source>
        <dbReference type="SAM" id="Coils"/>
    </source>
</evidence>
<dbReference type="EMBL" id="DAEPXK010000008">
    <property type="protein sequence ID" value="HBH1541568.1"/>
    <property type="molecule type" value="Genomic_DNA"/>
</dbReference>
<protein>
    <submittedName>
        <fullName evidence="2">Uncharacterized protein</fullName>
    </submittedName>
</protein>
<dbReference type="AlphaFoldDB" id="A0AAN5VJT8"/>
<accession>A0AAN5VJT8</accession>
<reference evidence="2" key="2">
    <citation type="submission" date="2021-06" db="EMBL/GenBank/DDBJ databases">
        <authorList>
            <consortium name="NCBI Pathogen Detection Project"/>
        </authorList>
    </citation>
    <scope>NUCLEOTIDE SEQUENCE</scope>
    <source>
        <strain evidence="2">HN1000</strain>
    </source>
</reference>